<proteinExistence type="predicted"/>
<organism evidence="1 2">
    <name type="scientific">Haloferax larsenii</name>
    <dbReference type="NCBI Taxonomy" id="302484"/>
    <lineage>
        <taxon>Archaea</taxon>
        <taxon>Methanobacteriati</taxon>
        <taxon>Methanobacteriota</taxon>
        <taxon>Stenosarchaea group</taxon>
        <taxon>Halobacteria</taxon>
        <taxon>Halobacteriales</taxon>
        <taxon>Haloferacaceae</taxon>
        <taxon>Haloferax</taxon>
    </lineage>
</organism>
<reference evidence="1" key="1">
    <citation type="submission" date="2021-07" db="EMBL/GenBank/DDBJ databases">
        <title>Studies on halocins as antimicrobial molecules from haloarchaea.</title>
        <authorList>
            <person name="Kumar S."/>
            <person name="Khare S.K."/>
        </authorList>
    </citation>
    <scope>NUCLEOTIDE SEQUENCE</scope>
    <source>
        <strain evidence="1">NCIM 5678</strain>
    </source>
</reference>
<accession>A0ABY5RAV6</accession>
<keyword evidence="2" id="KW-1185">Reference proteome</keyword>
<dbReference type="Proteomes" id="UP001058330">
    <property type="component" value="Chromosome"/>
</dbReference>
<evidence type="ECO:0000313" key="1">
    <source>
        <dbReference type="EMBL" id="UVE49481.1"/>
    </source>
</evidence>
<name>A0ABY5RAV6_HALLR</name>
<protein>
    <submittedName>
        <fullName evidence="1">Uncharacterized protein</fullName>
    </submittedName>
</protein>
<dbReference type="RefSeq" id="WP_007539756.1">
    <property type="nucleotide sequence ID" value="NZ_CP078063.1"/>
</dbReference>
<gene>
    <name evidence="1" type="ORF">KU306_11190</name>
</gene>
<dbReference type="Pfam" id="PF24366">
    <property type="entry name" value="DUF7522"/>
    <property type="match status" value="1"/>
</dbReference>
<evidence type="ECO:0000313" key="2">
    <source>
        <dbReference type="Proteomes" id="UP001058330"/>
    </source>
</evidence>
<sequence>MVTEMARRLKEFFEERTTGDLRSVVVYEQNEFEVSYLRDDVAAEYTEREVATAVDDTRTESLMAPVYGDLYTDDHDDLICTIKVFPSVVEMNFVRSSAEGVAVALDAGVFEDSDGLVTEARAVAADDQV</sequence>
<dbReference type="InterPro" id="IPR055944">
    <property type="entry name" value="DUF7522"/>
</dbReference>
<dbReference type="EMBL" id="CP078063">
    <property type="protein sequence ID" value="UVE49481.1"/>
    <property type="molecule type" value="Genomic_DNA"/>
</dbReference>
<dbReference type="GeneID" id="74529475"/>